<dbReference type="EMBL" id="CAJVCH010393618">
    <property type="protein sequence ID" value="CAG7817420.1"/>
    <property type="molecule type" value="Genomic_DNA"/>
</dbReference>
<accession>A0A8J2PJ79</accession>
<evidence type="ECO:0000313" key="2">
    <source>
        <dbReference type="Proteomes" id="UP000708208"/>
    </source>
</evidence>
<reference evidence="1" key="1">
    <citation type="submission" date="2021-06" db="EMBL/GenBank/DDBJ databases">
        <authorList>
            <person name="Hodson N. C."/>
            <person name="Mongue J. A."/>
            <person name="Jaron S. K."/>
        </authorList>
    </citation>
    <scope>NUCLEOTIDE SEQUENCE</scope>
</reference>
<name>A0A8J2PJ79_9HEXA</name>
<comment type="caution">
    <text evidence="1">The sequence shown here is derived from an EMBL/GenBank/DDBJ whole genome shotgun (WGS) entry which is preliminary data.</text>
</comment>
<evidence type="ECO:0000313" key="1">
    <source>
        <dbReference type="EMBL" id="CAG7817420.1"/>
    </source>
</evidence>
<keyword evidence="2" id="KW-1185">Reference proteome</keyword>
<proteinExistence type="predicted"/>
<dbReference type="AlphaFoldDB" id="A0A8J2PJ79"/>
<protein>
    <submittedName>
        <fullName evidence="1">Uncharacterized protein</fullName>
    </submittedName>
</protein>
<dbReference type="Proteomes" id="UP000708208">
    <property type="component" value="Unassembled WGS sequence"/>
</dbReference>
<feature type="non-terminal residue" evidence="1">
    <location>
        <position position="1"/>
    </location>
</feature>
<organism evidence="1 2">
    <name type="scientific">Allacma fusca</name>
    <dbReference type="NCBI Taxonomy" id="39272"/>
    <lineage>
        <taxon>Eukaryota</taxon>
        <taxon>Metazoa</taxon>
        <taxon>Ecdysozoa</taxon>
        <taxon>Arthropoda</taxon>
        <taxon>Hexapoda</taxon>
        <taxon>Collembola</taxon>
        <taxon>Symphypleona</taxon>
        <taxon>Sminthuridae</taxon>
        <taxon>Allacma</taxon>
    </lineage>
</organism>
<sequence length="44" mass="4898">PEPAKISVILNLISPTCCIFKYRWRKDLARLISNSPISTGIPNA</sequence>
<gene>
    <name evidence="1" type="ORF">AFUS01_LOCUS27992</name>
</gene>